<dbReference type="Gene3D" id="1.20.1270.60">
    <property type="entry name" value="Arfaptin homology (AH) domain/BAR domain"/>
    <property type="match status" value="1"/>
</dbReference>
<evidence type="ECO:0000256" key="1">
    <source>
        <dbReference type="SAM" id="MobiDB-lite"/>
    </source>
</evidence>
<protein>
    <submittedName>
        <fullName evidence="4">BAR domain-containing protein</fullName>
    </submittedName>
</protein>
<dbReference type="InterPro" id="IPR027267">
    <property type="entry name" value="AH/BAR_dom_sf"/>
</dbReference>
<dbReference type="WBParaSite" id="Pan_g12457.t1">
    <property type="protein sequence ID" value="Pan_g12457.t1"/>
    <property type="gene ID" value="Pan_g12457"/>
</dbReference>
<organism evidence="3 4">
    <name type="scientific">Panagrellus redivivus</name>
    <name type="common">Microworm</name>
    <dbReference type="NCBI Taxonomy" id="6233"/>
    <lineage>
        <taxon>Eukaryota</taxon>
        <taxon>Metazoa</taxon>
        <taxon>Ecdysozoa</taxon>
        <taxon>Nematoda</taxon>
        <taxon>Chromadorea</taxon>
        <taxon>Rhabditida</taxon>
        <taxon>Tylenchina</taxon>
        <taxon>Panagrolaimomorpha</taxon>
        <taxon>Panagrolaimoidea</taxon>
        <taxon>Panagrolaimidae</taxon>
        <taxon>Panagrellus</taxon>
    </lineage>
</organism>
<dbReference type="InterPro" id="IPR004148">
    <property type="entry name" value="BAR_dom"/>
</dbReference>
<evidence type="ECO:0000313" key="4">
    <source>
        <dbReference type="WBParaSite" id="Pan_g12457.t1"/>
    </source>
</evidence>
<accession>A0A7E4UT04</accession>
<evidence type="ECO:0000313" key="3">
    <source>
        <dbReference type="Proteomes" id="UP000492821"/>
    </source>
</evidence>
<dbReference type="Pfam" id="PF03114">
    <property type="entry name" value="BAR"/>
    <property type="match status" value="1"/>
</dbReference>
<keyword evidence="3" id="KW-1185">Reference proteome</keyword>
<dbReference type="GO" id="GO:0005737">
    <property type="term" value="C:cytoplasm"/>
    <property type="evidence" value="ECO:0007669"/>
    <property type="project" value="InterPro"/>
</dbReference>
<feature type="compositionally biased region" description="Basic and acidic residues" evidence="1">
    <location>
        <begin position="20"/>
        <end position="30"/>
    </location>
</feature>
<dbReference type="Proteomes" id="UP000492821">
    <property type="component" value="Unassembled WGS sequence"/>
</dbReference>
<sequence length="281" mass="32787">MSHRQSGSVPRESSPANNDNDQKKSQRTEQKSASLQSSSRQEHEKNLQHSPSAAPPPPRGVKRFFLKLSEKIGNVEQTHYSQQFIETCQDIDNYRLAIEDLTTNLLAIAQRNTKYDPKQMERMEFEYPENGNPMELIVPPLNKFSDLLKLGEVTKCIEYAPKLGPLQRDFHRRARRALKGIRYFLCIEYEELSEAKKILNTRRQDMDYAKHEMKNAKSPEVIEMKHQMYEAAQKLFETQLQIVLGHMEKFPKQKEIHLKDVQAFFAMYRIMHEQAAHAIKG</sequence>
<feature type="region of interest" description="Disordered" evidence="1">
    <location>
        <begin position="1"/>
        <end position="61"/>
    </location>
</feature>
<reference evidence="4" key="2">
    <citation type="submission" date="2020-10" db="UniProtKB">
        <authorList>
            <consortium name="WormBaseParasite"/>
        </authorList>
    </citation>
    <scope>IDENTIFICATION</scope>
</reference>
<evidence type="ECO:0000259" key="2">
    <source>
        <dbReference type="Pfam" id="PF03114"/>
    </source>
</evidence>
<proteinExistence type="predicted"/>
<dbReference type="SUPFAM" id="SSF103657">
    <property type="entry name" value="BAR/IMD domain-like"/>
    <property type="match status" value="1"/>
</dbReference>
<dbReference type="AlphaFoldDB" id="A0A7E4UT04"/>
<name>A0A7E4UT04_PANRE</name>
<reference evidence="3" key="1">
    <citation type="journal article" date="2013" name="Genetics">
        <title>The draft genome and transcriptome of Panagrellus redivivus are shaped by the harsh demands of a free-living lifestyle.</title>
        <authorList>
            <person name="Srinivasan J."/>
            <person name="Dillman A.R."/>
            <person name="Macchietto M.G."/>
            <person name="Heikkinen L."/>
            <person name="Lakso M."/>
            <person name="Fracchia K.M."/>
            <person name="Antoshechkin I."/>
            <person name="Mortazavi A."/>
            <person name="Wong G."/>
            <person name="Sternberg P.W."/>
        </authorList>
    </citation>
    <scope>NUCLEOTIDE SEQUENCE [LARGE SCALE GENOMIC DNA]</scope>
    <source>
        <strain evidence="3">MT8872</strain>
    </source>
</reference>
<feature type="domain" description="BAR" evidence="2">
    <location>
        <begin position="62"/>
        <end position="277"/>
    </location>
</feature>